<gene>
    <name evidence="1" type="ORF">S12H4_30372</name>
</gene>
<feature type="non-terminal residue" evidence="1">
    <location>
        <position position="177"/>
    </location>
</feature>
<proteinExistence type="predicted"/>
<accession>X1S956</accession>
<evidence type="ECO:0000313" key="1">
    <source>
        <dbReference type="EMBL" id="GAI89577.1"/>
    </source>
</evidence>
<protein>
    <submittedName>
        <fullName evidence="1">Uncharacterized protein</fullName>
    </submittedName>
</protein>
<dbReference type="EMBL" id="BARW01017608">
    <property type="protein sequence ID" value="GAI89577.1"/>
    <property type="molecule type" value="Genomic_DNA"/>
</dbReference>
<comment type="caution">
    <text evidence="1">The sequence shown here is derived from an EMBL/GenBank/DDBJ whole genome shotgun (WGS) entry which is preliminary data.</text>
</comment>
<organism evidence="1">
    <name type="scientific">marine sediment metagenome</name>
    <dbReference type="NCBI Taxonomy" id="412755"/>
    <lineage>
        <taxon>unclassified sequences</taxon>
        <taxon>metagenomes</taxon>
        <taxon>ecological metagenomes</taxon>
    </lineage>
</organism>
<dbReference type="AlphaFoldDB" id="X1S956"/>
<reference evidence="1" key="1">
    <citation type="journal article" date="2014" name="Front. Microbiol.">
        <title>High frequency of phylogenetically diverse reductive dehalogenase-homologous genes in deep subseafloor sedimentary metagenomes.</title>
        <authorList>
            <person name="Kawai M."/>
            <person name="Futagami T."/>
            <person name="Toyoda A."/>
            <person name="Takaki Y."/>
            <person name="Nishi S."/>
            <person name="Hori S."/>
            <person name="Arai W."/>
            <person name="Tsubouchi T."/>
            <person name="Morono Y."/>
            <person name="Uchiyama I."/>
            <person name="Ito T."/>
            <person name="Fujiyama A."/>
            <person name="Inagaki F."/>
            <person name="Takami H."/>
        </authorList>
    </citation>
    <scope>NUCLEOTIDE SEQUENCE</scope>
    <source>
        <strain evidence="1">Expedition CK06-06</strain>
    </source>
</reference>
<sequence length="177" mass="19775">MPTGNRVCVVGIDESNQCIRPVYSDGLGVPKSYLSSGTKLIIRPKAEVSFDFYPVKIEPPHIEDQGFDSASIVGKGLCNDDEWENVLRNSSYTKVDDIYDGLLQDHSWVMPGANTRSIATLSKATITNIQLSESSIKPRLTFTDGMGCQFSRPVSDLMFWDLCYKEVKSNNRTRLEV</sequence>
<name>X1S956_9ZZZZ</name>